<accession>A8NCU8</accession>
<dbReference type="Proteomes" id="UP000001861">
    <property type="component" value="Unassembled WGS sequence"/>
</dbReference>
<keyword evidence="3" id="KW-1185">Reference proteome</keyword>
<protein>
    <submittedName>
        <fullName evidence="2">Uncharacterized protein</fullName>
    </submittedName>
</protein>
<organism evidence="2 3">
    <name type="scientific">Coprinopsis cinerea (strain Okayama-7 / 130 / ATCC MYA-4618 / FGSC 9003)</name>
    <name type="common">Inky cap fungus</name>
    <name type="synonym">Hormographiella aspergillata</name>
    <dbReference type="NCBI Taxonomy" id="240176"/>
    <lineage>
        <taxon>Eukaryota</taxon>
        <taxon>Fungi</taxon>
        <taxon>Dikarya</taxon>
        <taxon>Basidiomycota</taxon>
        <taxon>Agaricomycotina</taxon>
        <taxon>Agaricomycetes</taxon>
        <taxon>Agaricomycetidae</taxon>
        <taxon>Agaricales</taxon>
        <taxon>Agaricineae</taxon>
        <taxon>Psathyrellaceae</taxon>
        <taxon>Coprinopsis</taxon>
    </lineage>
</organism>
<evidence type="ECO:0000313" key="2">
    <source>
        <dbReference type="EMBL" id="EAU89175.1"/>
    </source>
</evidence>
<reference evidence="2 3" key="1">
    <citation type="journal article" date="2010" name="Proc. Natl. Acad. Sci. U.S.A.">
        <title>Insights into evolution of multicellular fungi from the assembled chromosomes of the mushroom Coprinopsis cinerea (Coprinus cinereus).</title>
        <authorList>
            <person name="Stajich J.E."/>
            <person name="Wilke S.K."/>
            <person name="Ahren D."/>
            <person name="Au C.H."/>
            <person name="Birren B.W."/>
            <person name="Borodovsky M."/>
            <person name="Burns C."/>
            <person name="Canback B."/>
            <person name="Casselton L.A."/>
            <person name="Cheng C.K."/>
            <person name="Deng J."/>
            <person name="Dietrich F.S."/>
            <person name="Fargo D.C."/>
            <person name="Farman M.L."/>
            <person name="Gathman A.C."/>
            <person name="Goldberg J."/>
            <person name="Guigo R."/>
            <person name="Hoegger P.J."/>
            <person name="Hooker J.B."/>
            <person name="Huggins A."/>
            <person name="James T.Y."/>
            <person name="Kamada T."/>
            <person name="Kilaru S."/>
            <person name="Kodira C."/>
            <person name="Kues U."/>
            <person name="Kupfer D."/>
            <person name="Kwan H.S."/>
            <person name="Lomsadze A."/>
            <person name="Li W."/>
            <person name="Lilly W.W."/>
            <person name="Ma L.J."/>
            <person name="Mackey A.J."/>
            <person name="Manning G."/>
            <person name="Martin F."/>
            <person name="Muraguchi H."/>
            <person name="Natvig D.O."/>
            <person name="Palmerini H."/>
            <person name="Ramesh M.A."/>
            <person name="Rehmeyer C.J."/>
            <person name="Roe B.A."/>
            <person name="Shenoy N."/>
            <person name="Stanke M."/>
            <person name="Ter-Hovhannisyan V."/>
            <person name="Tunlid A."/>
            <person name="Velagapudi R."/>
            <person name="Vision T.J."/>
            <person name="Zeng Q."/>
            <person name="Zolan M.E."/>
            <person name="Pukkila P.J."/>
        </authorList>
    </citation>
    <scope>NUCLEOTIDE SEQUENCE [LARGE SCALE GENOMIC DNA]</scope>
    <source>
        <strain evidence="3">Okayama-7 / 130 / ATCC MYA-4618 / FGSC 9003</strain>
    </source>
</reference>
<evidence type="ECO:0000256" key="1">
    <source>
        <dbReference type="SAM" id="SignalP"/>
    </source>
</evidence>
<dbReference type="OrthoDB" id="2922713at2759"/>
<dbReference type="EMBL" id="AACS02000009">
    <property type="protein sequence ID" value="EAU89175.1"/>
    <property type="molecule type" value="Genomic_DNA"/>
</dbReference>
<evidence type="ECO:0000313" key="3">
    <source>
        <dbReference type="Proteomes" id="UP000001861"/>
    </source>
</evidence>
<keyword evidence="1" id="KW-0732">Signal</keyword>
<gene>
    <name evidence="2" type="ORF">CC1G_08582</name>
</gene>
<comment type="caution">
    <text evidence="2">The sequence shown here is derived from an EMBL/GenBank/DDBJ whole genome shotgun (WGS) entry which is preliminary data.</text>
</comment>
<feature type="chain" id="PRO_5002727224" evidence="1">
    <location>
        <begin position="20"/>
        <end position="148"/>
    </location>
</feature>
<sequence length="148" mass="16734">MKFANIILAASLLVGTAFASTEGSASDFEARALSPVADEILGSRAITEDIDVFERDVEDYLFERDDLDDLEMREPILPALGIRVGLKAAKGLYHVVKNRRRKRDLEDAFTEEIFRRVMDEDLSPELALRALEVMDVDELVARFEEDLD</sequence>
<proteinExistence type="predicted"/>
<dbReference type="KEGG" id="cci:CC1G_08582"/>
<feature type="signal peptide" evidence="1">
    <location>
        <begin position="1"/>
        <end position="19"/>
    </location>
</feature>
<dbReference type="VEuPathDB" id="FungiDB:CC1G_08582"/>
<dbReference type="RefSeq" id="XP_001832632.1">
    <property type="nucleotide sequence ID" value="XM_001832580.1"/>
</dbReference>
<dbReference type="GeneID" id="6009121"/>
<name>A8NCU8_COPC7</name>
<dbReference type="AlphaFoldDB" id="A8NCU8"/>
<dbReference type="InParanoid" id="A8NCU8"/>